<feature type="compositionally biased region" description="Low complexity" evidence="1">
    <location>
        <begin position="235"/>
        <end position="250"/>
    </location>
</feature>
<dbReference type="OrthoDB" id="2316821at2759"/>
<evidence type="ECO:0000313" key="2">
    <source>
        <dbReference type="EMBL" id="QQP56978.1"/>
    </source>
</evidence>
<accession>A0A7T8KJM6</accession>
<evidence type="ECO:0000256" key="1">
    <source>
        <dbReference type="SAM" id="MobiDB-lite"/>
    </source>
</evidence>
<keyword evidence="3" id="KW-1185">Reference proteome</keyword>
<name>A0A7T8KJM6_CALRO</name>
<feature type="region of interest" description="Disordered" evidence="1">
    <location>
        <begin position="193"/>
        <end position="213"/>
    </location>
</feature>
<feature type="compositionally biased region" description="Polar residues" evidence="1">
    <location>
        <begin position="111"/>
        <end position="120"/>
    </location>
</feature>
<feature type="compositionally biased region" description="Acidic residues" evidence="1">
    <location>
        <begin position="200"/>
        <end position="213"/>
    </location>
</feature>
<feature type="compositionally biased region" description="Basic and acidic residues" evidence="1">
    <location>
        <begin position="61"/>
        <end position="72"/>
    </location>
</feature>
<dbReference type="EMBL" id="CP045890">
    <property type="protein sequence ID" value="QQP56978.1"/>
    <property type="molecule type" value="Genomic_DNA"/>
</dbReference>
<protein>
    <submittedName>
        <fullName evidence="2">Uncharacterized protein</fullName>
    </submittedName>
</protein>
<evidence type="ECO:0000313" key="3">
    <source>
        <dbReference type="Proteomes" id="UP000595437"/>
    </source>
</evidence>
<sequence>MSKGISSSPGSGKPNAIITPRILLDSSLIPSSKQHPIVRPTPLRAPFANNSSSKLYGCERIPPERDISPKIQDKGYVTNVMIDRSSSSIAESGYQIIEDEEDPEDLGDSTLGRQSHQHPSIIQGKSSLMKYKPKRKNAFEKSSHHEEDLSKTLEKANRLLDVKAALEQMTVSNKKKKSKDDEFKATAATTCSSSCSSVSSEDEEDFDNDCEEDGSSNVLLLRHADKALRSSHIPNNNAGNALNGSNSSSNKKQSRKVLSQETLNTTVTSAGDEFVWIDSHNRLVELQSVPWNNDDLRSALPNQQGNGNAEKRISLDLLPR</sequence>
<feature type="compositionally biased region" description="Acidic residues" evidence="1">
    <location>
        <begin position="97"/>
        <end position="107"/>
    </location>
</feature>
<feature type="compositionally biased region" description="Basic and acidic residues" evidence="1">
    <location>
        <begin position="309"/>
        <end position="320"/>
    </location>
</feature>
<gene>
    <name evidence="2" type="ORF">FKW44_001825</name>
</gene>
<feature type="region of interest" description="Disordered" evidence="1">
    <location>
        <begin position="97"/>
        <end position="120"/>
    </location>
</feature>
<proteinExistence type="predicted"/>
<reference evidence="3" key="1">
    <citation type="submission" date="2021-01" db="EMBL/GenBank/DDBJ databases">
        <title>Caligus Genome Assembly.</title>
        <authorList>
            <person name="Gallardo-Escarate C."/>
        </authorList>
    </citation>
    <scope>NUCLEOTIDE SEQUENCE [LARGE SCALE GENOMIC DNA]</scope>
</reference>
<feature type="region of interest" description="Disordered" evidence="1">
    <location>
        <begin position="34"/>
        <end position="72"/>
    </location>
</feature>
<feature type="region of interest" description="Disordered" evidence="1">
    <location>
        <begin position="295"/>
        <end position="320"/>
    </location>
</feature>
<organism evidence="2 3">
    <name type="scientific">Caligus rogercresseyi</name>
    <name type="common">Sea louse</name>
    <dbReference type="NCBI Taxonomy" id="217165"/>
    <lineage>
        <taxon>Eukaryota</taxon>
        <taxon>Metazoa</taxon>
        <taxon>Ecdysozoa</taxon>
        <taxon>Arthropoda</taxon>
        <taxon>Crustacea</taxon>
        <taxon>Multicrustacea</taxon>
        <taxon>Hexanauplia</taxon>
        <taxon>Copepoda</taxon>
        <taxon>Siphonostomatoida</taxon>
        <taxon>Caligidae</taxon>
        <taxon>Caligus</taxon>
    </lineage>
</organism>
<feature type="region of interest" description="Disordered" evidence="1">
    <location>
        <begin position="230"/>
        <end position="256"/>
    </location>
</feature>
<dbReference type="AlphaFoldDB" id="A0A7T8KJM6"/>
<dbReference type="Proteomes" id="UP000595437">
    <property type="component" value="Chromosome 1"/>
</dbReference>